<dbReference type="Gene3D" id="2.60.110.10">
    <property type="entry name" value="Thaumatin"/>
    <property type="match status" value="1"/>
</dbReference>
<evidence type="ECO:0000256" key="1">
    <source>
        <dbReference type="ARBA" id="ARBA00010607"/>
    </source>
</evidence>
<accession>A0AAV2DWG7</accession>
<keyword evidence="3" id="KW-1185">Reference proteome</keyword>
<gene>
    <name evidence="2" type="ORF">LTRI10_LOCUS19513</name>
</gene>
<dbReference type="PROSITE" id="PS00316">
    <property type="entry name" value="THAUMATIN_1"/>
    <property type="match status" value="1"/>
</dbReference>
<dbReference type="SMART" id="SM00205">
    <property type="entry name" value="THN"/>
    <property type="match status" value="1"/>
</dbReference>
<dbReference type="Proteomes" id="UP001497516">
    <property type="component" value="Chromosome 3"/>
</dbReference>
<dbReference type="SUPFAM" id="SSF49870">
    <property type="entry name" value="Osmotin, thaumatin-like protein"/>
    <property type="match status" value="1"/>
</dbReference>
<organism evidence="2 3">
    <name type="scientific">Linum trigynum</name>
    <dbReference type="NCBI Taxonomy" id="586398"/>
    <lineage>
        <taxon>Eukaryota</taxon>
        <taxon>Viridiplantae</taxon>
        <taxon>Streptophyta</taxon>
        <taxon>Embryophyta</taxon>
        <taxon>Tracheophyta</taxon>
        <taxon>Spermatophyta</taxon>
        <taxon>Magnoliopsida</taxon>
        <taxon>eudicotyledons</taxon>
        <taxon>Gunneridae</taxon>
        <taxon>Pentapetalae</taxon>
        <taxon>rosids</taxon>
        <taxon>fabids</taxon>
        <taxon>Malpighiales</taxon>
        <taxon>Linaceae</taxon>
        <taxon>Linum</taxon>
    </lineage>
</organism>
<sequence>MFSAAVFLVTNGGDCWVPAEINPLKPRPTPQNLNPTRPKLDSTCFELPKGTSRSFQAPTGWSDRFWGQTGCDFDNSGRGSCATADCGSGQIECNGAGARPLPL</sequence>
<evidence type="ECO:0000313" key="2">
    <source>
        <dbReference type="EMBL" id="CAL1377895.1"/>
    </source>
</evidence>
<proteinExistence type="inferred from homology"/>
<comment type="similarity">
    <text evidence="1">Belongs to the thaumatin family.</text>
</comment>
<dbReference type="InterPro" id="IPR037176">
    <property type="entry name" value="Osmotin/thaumatin-like_sf"/>
</dbReference>
<dbReference type="InterPro" id="IPR017949">
    <property type="entry name" value="Thaumatin_CS"/>
</dbReference>
<reference evidence="2 3" key="1">
    <citation type="submission" date="2024-04" db="EMBL/GenBank/DDBJ databases">
        <authorList>
            <person name="Fracassetti M."/>
        </authorList>
    </citation>
    <scope>NUCLEOTIDE SEQUENCE [LARGE SCALE GENOMIC DNA]</scope>
</reference>
<dbReference type="PANTHER" id="PTHR31048">
    <property type="entry name" value="OS03G0233200 PROTEIN"/>
    <property type="match status" value="1"/>
</dbReference>
<dbReference type="Pfam" id="PF00314">
    <property type="entry name" value="Thaumatin"/>
    <property type="match status" value="1"/>
</dbReference>
<dbReference type="EMBL" id="OZ034816">
    <property type="protein sequence ID" value="CAL1377895.1"/>
    <property type="molecule type" value="Genomic_DNA"/>
</dbReference>
<dbReference type="AlphaFoldDB" id="A0AAV2DWG7"/>
<protein>
    <submittedName>
        <fullName evidence="2">Uncharacterized protein</fullName>
    </submittedName>
</protein>
<dbReference type="PROSITE" id="PS51367">
    <property type="entry name" value="THAUMATIN_2"/>
    <property type="match status" value="1"/>
</dbReference>
<dbReference type="InterPro" id="IPR001938">
    <property type="entry name" value="Thaumatin"/>
</dbReference>
<name>A0AAV2DWG7_9ROSI</name>
<evidence type="ECO:0000313" key="3">
    <source>
        <dbReference type="Proteomes" id="UP001497516"/>
    </source>
</evidence>